<evidence type="ECO:0000313" key="3">
    <source>
        <dbReference type="Proteomes" id="UP000199169"/>
    </source>
</evidence>
<dbReference type="RefSeq" id="WP_186409180.1">
    <property type="nucleotide sequence ID" value="NZ_FLQX01000167.1"/>
</dbReference>
<evidence type="ECO:0000313" key="2">
    <source>
        <dbReference type="EMBL" id="SBT10076.1"/>
    </source>
</evidence>
<sequence length="115" mass="12151">MHAVNVRQLKSNPSVALREAKNDLVVVMNRDRPDAVLVGMEQLGIADLPHVRTAFAVSLFRTGDISAGVAAKVAGKPLVEMLALLSAMNIPLYGGSPKEAVDEMAVGEAWLNSAS</sequence>
<dbReference type="InterPro" id="IPR005368">
    <property type="entry name" value="UPF0175"/>
</dbReference>
<evidence type="ECO:0008006" key="4">
    <source>
        <dbReference type="Google" id="ProtNLM"/>
    </source>
</evidence>
<dbReference type="EMBL" id="FLQX01000167">
    <property type="protein sequence ID" value="SBT10076.1"/>
    <property type="molecule type" value="Genomic_DNA"/>
</dbReference>
<gene>
    <name evidence="2" type="ORF">ACCAA_860001</name>
</gene>
<protein>
    <recommendedName>
        <fullName evidence="4">Antitoxin</fullName>
    </recommendedName>
</protein>
<dbReference type="Proteomes" id="UP000199169">
    <property type="component" value="Unassembled WGS sequence"/>
</dbReference>
<dbReference type="SUPFAM" id="SSF143120">
    <property type="entry name" value="YefM-like"/>
    <property type="match status" value="1"/>
</dbReference>
<dbReference type="Pfam" id="PF03683">
    <property type="entry name" value="UPF0175"/>
    <property type="match status" value="1"/>
</dbReference>
<dbReference type="AlphaFoldDB" id="A0A1A8XZD1"/>
<organism evidence="2 3">
    <name type="scientific">Candidatus Accumulibacter aalborgensis</name>
    <dbReference type="NCBI Taxonomy" id="1860102"/>
    <lineage>
        <taxon>Bacteria</taxon>
        <taxon>Pseudomonadati</taxon>
        <taxon>Pseudomonadota</taxon>
        <taxon>Betaproteobacteria</taxon>
        <taxon>Candidatus Accumulibacter</taxon>
    </lineage>
</organism>
<name>A0A1A8XZD1_9PROT</name>
<keyword evidence="3" id="KW-1185">Reference proteome</keyword>
<comment type="similarity">
    <text evidence="1">Belongs to the phD/YefM antitoxin family.</text>
</comment>
<dbReference type="InterPro" id="IPR036165">
    <property type="entry name" value="YefM-like_sf"/>
</dbReference>
<evidence type="ECO:0000256" key="1">
    <source>
        <dbReference type="ARBA" id="ARBA00009981"/>
    </source>
</evidence>
<reference evidence="3" key="1">
    <citation type="submission" date="2016-06" db="EMBL/GenBank/DDBJ databases">
        <authorList>
            <person name="McIlroy S.J."/>
            <person name="Karst S.M."/>
            <person name="Albertsen M."/>
        </authorList>
    </citation>
    <scope>NUCLEOTIDE SEQUENCE [LARGE SCALE GENOMIC DNA]</scope>
</reference>
<accession>A0A1A8XZD1</accession>
<proteinExistence type="inferred from homology"/>